<dbReference type="InterPro" id="IPR018107">
    <property type="entry name" value="Na-dicarboxylate_symporter_CS"/>
</dbReference>
<evidence type="ECO:0000256" key="9">
    <source>
        <dbReference type="RuleBase" id="RU361216"/>
    </source>
</evidence>
<keyword evidence="6 9" id="KW-1133">Transmembrane helix</keyword>
<evidence type="ECO:0000313" key="12">
    <source>
        <dbReference type="Proteomes" id="UP000747542"/>
    </source>
</evidence>
<reference evidence="11" key="1">
    <citation type="journal article" date="2021" name="Sci. Adv.">
        <title>The American lobster genome reveals insights on longevity, neural, and immune adaptations.</title>
        <authorList>
            <person name="Polinski J.M."/>
            <person name="Zimin A.V."/>
            <person name="Clark K.F."/>
            <person name="Kohn A.B."/>
            <person name="Sadowski N."/>
            <person name="Timp W."/>
            <person name="Ptitsyn A."/>
            <person name="Khanna P."/>
            <person name="Romanova D.Y."/>
            <person name="Williams P."/>
            <person name="Greenwood S.J."/>
            <person name="Moroz L.L."/>
            <person name="Walt D.R."/>
            <person name="Bodnar A.G."/>
        </authorList>
    </citation>
    <scope>NUCLEOTIDE SEQUENCE</scope>
    <source>
        <strain evidence="11">GMGI-L3</strain>
    </source>
</reference>
<dbReference type="InterPro" id="IPR050746">
    <property type="entry name" value="DAACS"/>
</dbReference>
<comment type="similarity">
    <text evidence="2 9">Belongs to the dicarboxylate/amino acid:cation symporter (DAACS) (TC 2.A.23) family.</text>
</comment>
<keyword evidence="8" id="KW-0325">Glycoprotein</keyword>
<dbReference type="GO" id="GO:0005313">
    <property type="term" value="F:L-glutamate transmembrane transporter activity"/>
    <property type="evidence" value="ECO:0007669"/>
    <property type="project" value="TreeGrafter"/>
</dbReference>
<evidence type="ECO:0000256" key="7">
    <source>
        <dbReference type="ARBA" id="ARBA00023136"/>
    </source>
</evidence>
<dbReference type="GO" id="GO:0015175">
    <property type="term" value="F:neutral L-amino acid transmembrane transporter activity"/>
    <property type="evidence" value="ECO:0007669"/>
    <property type="project" value="TreeGrafter"/>
</dbReference>
<proteinExistence type="inferred from homology"/>
<organism evidence="11 12">
    <name type="scientific">Homarus americanus</name>
    <name type="common">American lobster</name>
    <dbReference type="NCBI Taxonomy" id="6706"/>
    <lineage>
        <taxon>Eukaryota</taxon>
        <taxon>Metazoa</taxon>
        <taxon>Ecdysozoa</taxon>
        <taxon>Arthropoda</taxon>
        <taxon>Crustacea</taxon>
        <taxon>Multicrustacea</taxon>
        <taxon>Malacostraca</taxon>
        <taxon>Eumalacostraca</taxon>
        <taxon>Eucarida</taxon>
        <taxon>Decapoda</taxon>
        <taxon>Pleocyemata</taxon>
        <taxon>Astacidea</taxon>
        <taxon>Nephropoidea</taxon>
        <taxon>Nephropidae</taxon>
        <taxon>Homarus</taxon>
    </lineage>
</organism>
<feature type="transmembrane region" description="Helical" evidence="9">
    <location>
        <begin position="297"/>
        <end position="317"/>
    </location>
</feature>
<protein>
    <recommendedName>
        <fullName evidence="9">Amino acid transporter</fullName>
    </recommendedName>
</protein>
<comment type="caution">
    <text evidence="11">The sequence shown here is derived from an EMBL/GenBank/DDBJ whole genome shotgun (WGS) entry which is preliminary data.</text>
</comment>
<evidence type="ECO:0000256" key="8">
    <source>
        <dbReference type="ARBA" id="ARBA00023180"/>
    </source>
</evidence>
<evidence type="ECO:0000256" key="5">
    <source>
        <dbReference type="ARBA" id="ARBA00022847"/>
    </source>
</evidence>
<evidence type="ECO:0000256" key="2">
    <source>
        <dbReference type="ARBA" id="ARBA00006148"/>
    </source>
</evidence>
<feature type="transmembrane region" description="Helical" evidence="9">
    <location>
        <begin position="257"/>
        <end position="276"/>
    </location>
</feature>
<dbReference type="GO" id="GO:0015501">
    <property type="term" value="F:glutamate:sodium symporter activity"/>
    <property type="evidence" value="ECO:0007669"/>
    <property type="project" value="TreeGrafter"/>
</dbReference>
<evidence type="ECO:0000256" key="4">
    <source>
        <dbReference type="ARBA" id="ARBA00022692"/>
    </source>
</evidence>
<dbReference type="Proteomes" id="UP000747542">
    <property type="component" value="Unassembled WGS sequence"/>
</dbReference>
<dbReference type="Gene3D" id="1.10.3860.10">
    <property type="entry name" value="Sodium:dicarboxylate symporter"/>
    <property type="match status" value="1"/>
</dbReference>
<dbReference type="PROSITE" id="PS00713">
    <property type="entry name" value="NA_DICARBOXYL_SYMP_1"/>
    <property type="match status" value="1"/>
</dbReference>
<evidence type="ECO:0000256" key="3">
    <source>
        <dbReference type="ARBA" id="ARBA00022448"/>
    </source>
</evidence>
<evidence type="ECO:0000313" key="11">
    <source>
        <dbReference type="EMBL" id="KAG7168361.1"/>
    </source>
</evidence>
<dbReference type="SUPFAM" id="SSF118215">
    <property type="entry name" value="Proton glutamate symport protein"/>
    <property type="match status" value="1"/>
</dbReference>
<dbReference type="PANTHER" id="PTHR11958:SF99">
    <property type="entry name" value="SODIUM-DEPENDENT EXCITATORY AMINO ACID TRANSPORTER GLT-6-RELATED"/>
    <property type="match status" value="1"/>
</dbReference>
<dbReference type="GO" id="GO:0005886">
    <property type="term" value="C:plasma membrane"/>
    <property type="evidence" value="ECO:0007669"/>
    <property type="project" value="TreeGrafter"/>
</dbReference>
<sequence>MRAKMESNTYTSQVITLTQPERSVGGKTQRTKQWYMAIHASHPDETLPMLKKPVLFTDEGGNLTKEAMASWMKENLLLVMTILGVVVGVAAGAFARTVEYTADTVMLVSFPGEIMMRMLKMLILPLIISSIITGLSCLDTGSSGKMGSRALCYYFSTTILAAGLGITMVTSIHPGDPSILVGGSQTVMKPTEEPQIIDALLDIIRVLVEPSPYKVNNTLEAINDTMRALMINDTSLNETSVEDKYVRSLTSSEGTNVMGMIVFCVAFGSLIGRMPQGKLMVDFFIILNDVVMKMVEIIMWYSPFGIMSLVIGQIMSIEDLRETAQMLGLYMLTVIGGLFIHAVVTLPTIYFMVTRKNPATFFKGMVQAWITALGTGSSSATLPITFRCLEENNKIDKRVTRFVLPVGATINMDGTALYEAVGSIFIAQMYGIHLGPGELVTVSLTSTLASIGAASIPSAGLVTMLLVLTAIGLPTEHASLIFAVDWILEELERMGPSQPSIEMLDRVESGMIPTHTPRAVSPQPTPVSPDTPKDLMALTDKGNGQLSWGNNPDKSPTSETQI</sequence>
<dbReference type="PRINTS" id="PR00173">
    <property type="entry name" value="EDTRNSPORT"/>
</dbReference>
<dbReference type="InterPro" id="IPR036458">
    <property type="entry name" value="Na:dicarbo_symporter_sf"/>
</dbReference>
<keyword evidence="4 9" id="KW-0812">Transmembrane</keyword>
<feature type="transmembrane region" description="Helical" evidence="9">
    <location>
        <begin position="118"/>
        <end position="138"/>
    </location>
</feature>
<comment type="subcellular location">
    <subcellularLocation>
        <location evidence="1 9">Membrane</location>
        <topology evidence="1 9">Multi-pass membrane protein</topology>
    </subcellularLocation>
</comment>
<feature type="transmembrane region" description="Helical" evidence="9">
    <location>
        <begin position="150"/>
        <end position="172"/>
    </location>
</feature>
<feature type="region of interest" description="Disordered" evidence="10">
    <location>
        <begin position="513"/>
        <end position="562"/>
    </location>
</feature>
<keyword evidence="5 9" id="KW-0769">Symport</keyword>
<evidence type="ECO:0000256" key="10">
    <source>
        <dbReference type="SAM" id="MobiDB-lite"/>
    </source>
</evidence>
<keyword evidence="3 9" id="KW-0813">Transport</keyword>
<dbReference type="PANTHER" id="PTHR11958">
    <property type="entry name" value="SODIUM/DICARBOXYLATE SYMPORTER-RELATED"/>
    <property type="match status" value="1"/>
</dbReference>
<keyword evidence="12" id="KW-1185">Reference proteome</keyword>
<dbReference type="Pfam" id="PF00375">
    <property type="entry name" value="SDF"/>
    <property type="match status" value="1"/>
</dbReference>
<feature type="compositionally biased region" description="Polar residues" evidence="10">
    <location>
        <begin position="542"/>
        <end position="562"/>
    </location>
</feature>
<dbReference type="PROSITE" id="PS00714">
    <property type="entry name" value="NA_DICARBOXYL_SYMP_2"/>
    <property type="match status" value="1"/>
</dbReference>
<evidence type="ECO:0000256" key="1">
    <source>
        <dbReference type="ARBA" id="ARBA00004141"/>
    </source>
</evidence>
<dbReference type="AlphaFoldDB" id="A0A8J5K355"/>
<feature type="transmembrane region" description="Helical" evidence="9">
    <location>
        <begin position="76"/>
        <end position="98"/>
    </location>
</feature>
<dbReference type="EMBL" id="JAHLQT010020073">
    <property type="protein sequence ID" value="KAG7168361.1"/>
    <property type="molecule type" value="Genomic_DNA"/>
</dbReference>
<name>A0A8J5K355_HOMAM</name>
<keyword evidence="7 9" id="KW-0472">Membrane</keyword>
<evidence type="ECO:0000256" key="6">
    <source>
        <dbReference type="ARBA" id="ARBA00022989"/>
    </source>
</evidence>
<gene>
    <name evidence="11" type="primary">Slc1a2-L</name>
    <name evidence="11" type="ORF">Hamer_G002389</name>
</gene>
<accession>A0A8J5K355</accession>
<dbReference type="InterPro" id="IPR001991">
    <property type="entry name" value="Na-dicarboxylate_symporter"/>
</dbReference>
<feature type="transmembrane region" description="Helical" evidence="9">
    <location>
        <begin position="329"/>
        <end position="353"/>
    </location>
</feature>